<dbReference type="InterPro" id="IPR001611">
    <property type="entry name" value="Leu-rich_rpt"/>
</dbReference>
<dbReference type="PANTHER" id="PTHR24113">
    <property type="entry name" value="RAN GTPASE-ACTIVATING PROTEIN 1"/>
    <property type="match status" value="1"/>
</dbReference>
<feature type="compositionally biased region" description="Low complexity" evidence="5">
    <location>
        <begin position="447"/>
        <end position="477"/>
    </location>
</feature>
<dbReference type="Proteomes" id="UP000009168">
    <property type="component" value="Unassembled WGS sequence"/>
</dbReference>
<dbReference type="GO" id="GO:0005634">
    <property type="term" value="C:nucleus"/>
    <property type="evidence" value="ECO:0007669"/>
    <property type="project" value="TreeGrafter"/>
</dbReference>
<feature type="coiled-coil region" evidence="4">
    <location>
        <begin position="23"/>
        <end position="50"/>
    </location>
</feature>
<proteinExistence type="predicted"/>
<feature type="compositionally biased region" description="Polar residues" evidence="5">
    <location>
        <begin position="479"/>
        <end position="489"/>
    </location>
</feature>
<dbReference type="GO" id="GO:0016301">
    <property type="term" value="F:kinase activity"/>
    <property type="evidence" value="ECO:0007669"/>
    <property type="project" value="UniProtKB-KW"/>
</dbReference>
<dbReference type="GO" id="GO:0005829">
    <property type="term" value="C:cytosol"/>
    <property type="evidence" value="ECO:0007669"/>
    <property type="project" value="TreeGrafter"/>
</dbReference>
<dbReference type="InterPro" id="IPR027038">
    <property type="entry name" value="RanGap"/>
</dbReference>
<keyword evidence="6" id="KW-0808">Transferase</keyword>
<dbReference type="Pfam" id="PF13516">
    <property type="entry name" value="LRR_6"/>
    <property type="match status" value="3"/>
</dbReference>
<organism evidence="6 7">
    <name type="scientific">Tetrahymena thermophila (strain SB210)</name>
    <dbReference type="NCBI Taxonomy" id="312017"/>
    <lineage>
        <taxon>Eukaryota</taxon>
        <taxon>Sar</taxon>
        <taxon>Alveolata</taxon>
        <taxon>Ciliophora</taxon>
        <taxon>Intramacronucleata</taxon>
        <taxon>Oligohymenophorea</taxon>
        <taxon>Hymenostomatida</taxon>
        <taxon>Tetrahymenina</taxon>
        <taxon>Tetrahymenidae</taxon>
        <taxon>Tetrahymena</taxon>
    </lineage>
</organism>
<feature type="region of interest" description="Disordered" evidence="5">
    <location>
        <begin position="555"/>
        <end position="608"/>
    </location>
</feature>
<keyword evidence="7" id="KW-1185">Reference proteome</keyword>
<evidence type="ECO:0000256" key="4">
    <source>
        <dbReference type="SAM" id="Coils"/>
    </source>
</evidence>
<feature type="compositionally biased region" description="Polar residues" evidence="5">
    <location>
        <begin position="509"/>
        <end position="526"/>
    </location>
</feature>
<evidence type="ECO:0000256" key="2">
    <source>
        <dbReference type="ARBA" id="ARBA00022614"/>
    </source>
</evidence>
<dbReference type="OrthoDB" id="289415at2759"/>
<sequence length="704" mass="80408">MSIEEEEEKFLEELGNRSQVLLQNLDEREAAKIQDQIDEAIENRQEIVQSYCLRSKKYLDLGSCNIDDFDSLTIGIYLNELHSNIEVINLASNQLTDEGLLNMLIGIQFHSNLRELYLGNNQFQLGTAIEGLSTVIPCLKNLRILGLGGLNIDDEDLVKLLYGLSEIDTLKNLQLHKNQISDEGLLCIISMMLLGFGNQIETLYLGQNEQITEDGIVKLFECLSQNQTLKCLHLNDIIMTDKSLQAINISLITNQNLEELNLGNCGIDDEGFKFLHDCLKNNTKLQYLHLWNNYLTYESAQMIEEILENYNSVLKGITLYNNDIINRELISNIEALIQQNIYFERTVNNEEEIEKQIQEMKKNYAKQKKDLKQQEKEALLQGKIKGQKNIPIPQNPTKSVSNKSNLSQNSTQLNSSTSSKLSVPATPTKTTAKRPSSGISTTKPLASQVSQVSNSSSRTSIQAKSQISSSQSNQKNALAPSSKNENKNAPTTLKSKLPPKSLGKEAPTNKASQQKPTQKKNVNLQASFKGEEEDDDDDLEYISLSESINGSIVKREVSGDQYSEDIENNENIQKSKMVEDQNKNQLLSNNNKTKSCSLPQKPNQQEEDIDFEEEWLEDDEEDEKELQLLEKQLEQDEEIISKERNTRLEYIDEFYNEEEQKKEYKKYEKYNKDILQYDPQDPNTLKWQGFFEDKQTGLLKSKYQ</sequence>
<feature type="compositionally biased region" description="Low complexity" evidence="5">
    <location>
        <begin position="401"/>
        <end position="430"/>
    </location>
</feature>
<evidence type="ECO:0000256" key="5">
    <source>
        <dbReference type="SAM" id="MobiDB-lite"/>
    </source>
</evidence>
<feature type="coiled-coil region" evidence="4">
    <location>
        <begin position="343"/>
        <end position="381"/>
    </location>
</feature>
<reference evidence="7" key="1">
    <citation type="journal article" date="2006" name="PLoS Biol.">
        <title>Macronuclear genome sequence of the ciliate Tetrahymena thermophila, a model eukaryote.</title>
        <authorList>
            <person name="Eisen J.A."/>
            <person name="Coyne R.S."/>
            <person name="Wu M."/>
            <person name="Wu D."/>
            <person name="Thiagarajan M."/>
            <person name="Wortman J.R."/>
            <person name="Badger J.H."/>
            <person name="Ren Q."/>
            <person name="Amedeo P."/>
            <person name="Jones K.M."/>
            <person name="Tallon L.J."/>
            <person name="Delcher A.L."/>
            <person name="Salzberg S.L."/>
            <person name="Silva J.C."/>
            <person name="Haas B.J."/>
            <person name="Majoros W.H."/>
            <person name="Farzad M."/>
            <person name="Carlton J.M."/>
            <person name="Smith R.K. Jr."/>
            <person name="Garg J."/>
            <person name="Pearlman R.E."/>
            <person name="Karrer K.M."/>
            <person name="Sun L."/>
            <person name="Manning G."/>
            <person name="Elde N.C."/>
            <person name="Turkewitz A.P."/>
            <person name="Asai D.J."/>
            <person name="Wilkes D.E."/>
            <person name="Wang Y."/>
            <person name="Cai H."/>
            <person name="Collins K."/>
            <person name="Stewart B.A."/>
            <person name="Lee S.R."/>
            <person name="Wilamowska K."/>
            <person name="Weinberg Z."/>
            <person name="Ruzzo W.L."/>
            <person name="Wloga D."/>
            <person name="Gaertig J."/>
            <person name="Frankel J."/>
            <person name="Tsao C.-C."/>
            <person name="Gorovsky M.A."/>
            <person name="Keeling P.J."/>
            <person name="Waller R.F."/>
            <person name="Patron N.J."/>
            <person name="Cherry J.M."/>
            <person name="Stover N.A."/>
            <person name="Krieger C.J."/>
            <person name="del Toro C."/>
            <person name="Ryder H.F."/>
            <person name="Williamson S.C."/>
            <person name="Barbeau R.A."/>
            <person name="Hamilton E.P."/>
            <person name="Orias E."/>
        </authorList>
    </citation>
    <scope>NUCLEOTIDE SEQUENCE [LARGE SCALE GENOMIC DNA]</scope>
    <source>
        <strain evidence="7">SB210</strain>
    </source>
</reference>
<keyword evidence="4" id="KW-0175">Coiled coil</keyword>
<dbReference type="InterPro" id="IPR032675">
    <property type="entry name" value="LRR_dom_sf"/>
</dbReference>
<dbReference type="SUPFAM" id="SSF52047">
    <property type="entry name" value="RNI-like"/>
    <property type="match status" value="1"/>
</dbReference>
<evidence type="ECO:0000313" key="7">
    <source>
        <dbReference type="Proteomes" id="UP000009168"/>
    </source>
</evidence>
<gene>
    <name evidence="6" type="ORF">TTHERM_001027699</name>
</gene>
<dbReference type="EMBL" id="GG662566">
    <property type="protein sequence ID" value="EWS72883.1"/>
    <property type="molecule type" value="Genomic_DNA"/>
</dbReference>
<dbReference type="Gene3D" id="3.80.10.10">
    <property type="entry name" value="Ribonuclease Inhibitor"/>
    <property type="match status" value="1"/>
</dbReference>
<feature type="region of interest" description="Disordered" evidence="5">
    <location>
        <begin position="382"/>
        <end position="539"/>
    </location>
</feature>
<dbReference type="GO" id="GO:0006913">
    <property type="term" value="P:nucleocytoplasmic transport"/>
    <property type="evidence" value="ECO:0007669"/>
    <property type="project" value="TreeGrafter"/>
</dbReference>
<accession>W7X918</accession>
<evidence type="ECO:0000256" key="3">
    <source>
        <dbReference type="ARBA" id="ARBA00022737"/>
    </source>
</evidence>
<keyword evidence="3" id="KW-0677">Repeat</keyword>
<feature type="coiled-coil region" evidence="4">
    <location>
        <begin position="612"/>
        <end position="646"/>
    </location>
</feature>
<feature type="compositionally biased region" description="Low complexity" evidence="5">
    <location>
        <begin position="490"/>
        <end position="501"/>
    </location>
</feature>
<dbReference type="RefSeq" id="XP_012654580.1">
    <property type="nucleotide sequence ID" value="XM_012799126.1"/>
</dbReference>
<name>W7X918_TETTS</name>
<evidence type="ECO:0000256" key="1">
    <source>
        <dbReference type="ARBA" id="ARBA00022468"/>
    </source>
</evidence>
<dbReference type="GeneID" id="24441463"/>
<dbReference type="SMART" id="SM00368">
    <property type="entry name" value="LRR_RI"/>
    <property type="match status" value="6"/>
</dbReference>
<protein>
    <submittedName>
        <fullName evidence="6">Kinase domain protein</fullName>
    </submittedName>
</protein>
<dbReference type="InParanoid" id="W7X918"/>
<feature type="compositionally biased region" description="Low complexity" evidence="5">
    <location>
        <begin position="583"/>
        <end position="595"/>
    </location>
</feature>
<dbReference type="GO" id="GO:0031267">
    <property type="term" value="F:small GTPase binding"/>
    <property type="evidence" value="ECO:0007669"/>
    <property type="project" value="TreeGrafter"/>
</dbReference>
<dbReference type="GO" id="GO:0048471">
    <property type="term" value="C:perinuclear region of cytoplasm"/>
    <property type="evidence" value="ECO:0007669"/>
    <property type="project" value="TreeGrafter"/>
</dbReference>
<dbReference type="KEGG" id="tet:TTHERM_001027699"/>
<keyword evidence="1" id="KW-0343">GTPase activation</keyword>
<dbReference type="GO" id="GO:0005096">
    <property type="term" value="F:GTPase activator activity"/>
    <property type="evidence" value="ECO:0007669"/>
    <property type="project" value="UniProtKB-KW"/>
</dbReference>
<evidence type="ECO:0000313" key="6">
    <source>
        <dbReference type="EMBL" id="EWS72883.1"/>
    </source>
</evidence>
<keyword evidence="2" id="KW-0433">Leucine-rich repeat</keyword>
<dbReference type="PANTHER" id="PTHR24113:SF12">
    <property type="entry name" value="RAN GTPASE-ACTIVATING PROTEIN 1"/>
    <property type="match status" value="1"/>
</dbReference>
<dbReference type="AlphaFoldDB" id="W7X918"/>
<keyword evidence="6" id="KW-0418">Kinase</keyword>